<evidence type="ECO:0000259" key="1">
    <source>
        <dbReference type="PROSITE" id="PS50097"/>
    </source>
</evidence>
<dbReference type="InterPro" id="IPR000210">
    <property type="entry name" value="BTB/POZ_dom"/>
</dbReference>
<gene>
    <name evidence="2" type="ORF">SLS60_011161</name>
</gene>
<feature type="domain" description="BTB" evidence="1">
    <location>
        <begin position="15"/>
        <end position="87"/>
    </location>
</feature>
<dbReference type="PANTHER" id="PTHR24410:SF23">
    <property type="entry name" value="BTB DOMAIN-CONTAINING PROTEIN-RELATED"/>
    <property type="match status" value="1"/>
</dbReference>
<organism evidence="2 3">
    <name type="scientific">Paraconiothyrium brasiliense</name>
    <dbReference type="NCBI Taxonomy" id="300254"/>
    <lineage>
        <taxon>Eukaryota</taxon>
        <taxon>Fungi</taxon>
        <taxon>Dikarya</taxon>
        <taxon>Ascomycota</taxon>
        <taxon>Pezizomycotina</taxon>
        <taxon>Dothideomycetes</taxon>
        <taxon>Pleosporomycetidae</taxon>
        <taxon>Pleosporales</taxon>
        <taxon>Massarineae</taxon>
        <taxon>Didymosphaeriaceae</taxon>
        <taxon>Paraconiothyrium</taxon>
    </lineage>
</organism>
<dbReference type="InterPro" id="IPR051481">
    <property type="entry name" value="BTB-POZ/Galectin-3-binding"/>
</dbReference>
<dbReference type="SMART" id="SM00225">
    <property type="entry name" value="BTB"/>
    <property type="match status" value="1"/>
</dbReference>
<protein>
    <recommendedName>
        <fullName evidence="1">BTB domain-containing protein</fullName>
    </recommendedName>
</protein>
<dbReference type="Proteomes" id="UP001521785">
    <property type="component" value="Unassembled WGS sequence"/>
</dbReference>
<dbReference type="InterPro" id="IPR011333">
    <property type="entry name" value="SKP1/BTB/POZ_sf"/>
</dbReference>
<evidence type="ECO:0000313" key="2">
    <source>
        <dbReference type="EMBL" id="KAL1592745.1"/>
    </source>
</evidence>
<proteinExistence type="predicted"/>
<dbReference type="PROSITE" id="PS50097">
    <property type="entry name" value="BTB"/>
    <property type="match status" value="1"/>
</dbReference>
<dbReference type="CDD" id="cd18186">
    <property type="entry name" value="BTB_POZ_ZBTB_KLHL-like"/>
    <property type="match status" value="1"/>
</dbReference>
<dbReference type="Gene3D" id="3.30.710.10">
    <property type="entry name" value="Potassium Channel Kv1.1, Chain A"/>
    <property type="match status" value="1"/>
</dbReference>
<comment type="caution">
    <text evidence="2">The sequence shown here is derived from an EMBL/GenBank/DDBJ whole genome shotgun (WGS) entry which is preliminary data.</text>
</comment>
<keyword evidence="3" id="KW-1185">Reference proteome</keyword>
<evidence type="ECO:0000313" key="3">
    <source>
        <dbReference type="Proteomes" id="UP001521785"/>
    </source>
</evidence>
<sequence>MATDSTTFFGSPFLSDVTIRQVSDGKKTDYYGHKAVLCAHSNFFLKLFSENPVKQDNGNVIELHDDDPVHFQIMLKYLYTTVLEIPAEYLKGIDL</sequence>
<dbReference type="PANTHER" id="PTHR24410">
    <property type="entry name" value="HL07962P-RELATED"/>
    <property type="match status" value="1"/>
</dbReference>
<reference evidence="2 3" key="1">
    <citation type="submission" date="2024-02" db="EMBL/GenBank/DDBJ databases">
        <title>De novo assembly and annotation of 12 fungi associated with fruit tree decline syndrome in Ontario, Canada.</title>
        <authorList>
            <person name="Sulman M."/>
            <person name="Ellouze W."/>
            <person name="Ilyukhin E."/>
        </authorList>
    </citation>
    <scope>NUCLEOTIDE SEQUENCE [LARGE SCALE GENOMIC DNA]</scope>
    <source>
        <strain evidence="2 3">M42-189</strain>
    </source>
</reference>
<accession>A0ABR3QKS6</accession>
<dbReference type="Pfam" id="PF00651">
    <property type="entry name" value="BTB"/>
    <property type="match status" value="1"/>
</dbReference>
<name>A0ABR3QKS6_9PLEO</name>
<dbReference type="EMBL" id="JAKJXO020000020">
    <property type="protein sequence ID" value="KAL1592745.1"/>
    <property type="molecule type" value="Genomic_DNA"/>
</dbReference>
<dbReference type="SUPFAM" id="SSF54695">
    <property type="entry name" value="POZ domain"/>
    <property type="match status" value="1"/>
</dbReference>